<evidence type="ECO:0000313" key="2">
    <source>
        <dbReference type="EMBL" id="KAK2994127.1"/>
    </source>
</evidence>
<dbReference type="InterPro" id="IPR050354">
    <property type="entry name" value="F-box/kelch-repeat_ARATH"/>
</dbReference>
<dbReference type="SUPFAM" id="SSF117281">
    <property type="entry name" value="Kelch motif"/>
    <property type="match status" value="1"/>
</dbReference>
<proteinExistence type="predicted"/>
<keyword evidence="3" id="KW-1185">Reference proteome</keyword>
<dbReference type="PANTHER" id="PTHR24414:SF184">
    <property type="entry name" value="GALACTOSE OXIDASE_KELCH REPEAT SUPERFAMILY PROTEIN"/>
    <property type="match status" value="1"/>
</dbReference>
<dbReference type="AlphaFoldDB" id="A0AA88UWH8"/>
<evidence type="ECO:0000313" key="3">
    <source>
        <dbReference type="Proteomes" id="UP001187471"/>
    </source>
</evidence>
<comment type="caution">
    <text evidence="2">The sequence shown here is derived from an EMBL/GenBank/DDBJ whole genome shotgun (WGS) entry which is preliminary data.</text>
</comment>
<dbReference type="PANTHER" id="PTHR24414">
    <property type="entry name" value="F-BOX/KELCH-REPEAT PROTEIN SKIP4"/>
    <property type="match status" value="1"/>
</dbReference>
<dbReference type="Gene3D" id="2.120.10.80">
    <property type="entry name" value="Kelch-type beta propeller"/>
    <property type="match status" value="1"/>
</dbReference>
<dbReference type="Pfam" id="PF01344">
    <property type="entry name" value="Kelch_1"/>
    <property type="match status" value="1"/>
</dbReference>
<sequence length="389" mass="43864">MEAPHERGVGLEEPRRDSSPVPAVSTKPRGPNKLRVFFRARRCSRDPRDEIGADWYYYDPDPDPNGARVFREKLENGPPEGNSLQNRPPTAANMSTCVAVGTVIYVLGGARFREGELARDVFYFDTALPSFAFRQHWCEGPPMNVGRHTTQHAVIERKIYVIGGILKTENCKYWAEVLDTTSRKPAWEALPLPDCAMCPDKLPLAKEYHPGRHVLGFLPGSREVLVAYDVMDKTWKRIFDTFICFSDFRVEGHFIYSYAGGQVWAYGLFSLGELCFAGVVRGLEDVLPPASDSEHVKLLRLCPGLLAVFWFRNRVKDTSEELGVAHLVIFSVSIARCGRRIAYVQATVVLNQSIRLPRGRYAVDGDENIRGYLTIEYSSTYDSVQYSAL</sequence>
<dbReference type="InterPro" id="IPR006652">
    <property type="entry name" value="Kelch_1"/>
</dbReference>
<name>A0AA88UWH8_9ASTE</name>
<protein>
    <submittedName>
        <fullName evidence="2">Uncharacterized protein</fullName>
    </submittedName>
</protein>
<dbReference type="InterPro" id="IPR015915">
    <property type="entry name" value="Kelch-typ_b-propeller"/>
</dbReference>
<dbReference type="Proteomes" id="UP001187471">
    <property type="component" value="Unassembled WGS sequence"/>
</dbReference>
<feature type="compositionally biased region" description="Basic and acidic residues" evidence="1">
    <location>
        <begin position="1"/>
        <end position="18"/>
    </location>
</feature>
<accession>A0AA88UWH8</accession>
<reference evidence="2" key="1">
    <citation type="submission" date="2022-12" db="EMBL/GenBank/DDBJ databases">
        <title>Draft genome assemblies for two species of Escallonia (Escalloniales).</title>
        <authorList>
            <person name="Chanderbali A."/>
            <person name="Dervinis C."/>
            <person name="Anghel I."/>
            <person name="Soltis D."/>
            <person name="Soltis P."/>
            <person name="Zapata F."/>
        </authorList>
    </citation>
    <scope>NUCLEOTIDE SEQUENCE</scope>
    <source>
        <strain evidence="2">UCBG92.1500</strain>
        <tissue evidence="2">Leaf</tissue>
    </source>
</reference>
<evidence type="ECO:0000256" key="1">
    <source>
        <dbReference type="SAM" id="MobiDB-lite"/>
    </source>
</evidence>
<organism evidence="2 3">
    <name type="scientific">Escallonia rubra</name>
    <dbReference type="NCBI Taxonomy" id="112253"/>
    <lineage>
        <taxon>Eukaryota</taxon>
        <taxon>Viridiplantae</taxon>
        <taxon>Streptophyta</taxon>
        <taxon>Embryophyta</taxon>
        <taxon>Tracheophyta</taxon>
        <taxon>Spermatophyta</taxon>
        <taxon>Magnoliopsida</taxon>
        <taxon>eudicotyledons</taxon>
        <taxon>Gunneridae</taxon>
        <taxon>Pentapetalae</taxon>
        <taxon>asterids</taxon>
        <taxon>campanulids</taxon>
        <taxon>Escalloniales</taxon>
        <taxon>Escalloniaceae</taxon>
        <taxon>Escallonia</taxon>
    </lineage>
</organism>
<dbReference type="EMBL" id="JAVXUO010000241">
    <property type="protein sequence ID" value="KAK2994127.1"/>
    <property type="molecule type" value="Genomic_DNA"/>
</dbReference>
<gene>
    <name evidence="2" type="ORF">RJ640_003650</name>
</gene>
<feature type="region of interest" description="Disordered" evidence="1">
    <location>
        <begin position="1"/>
        <end position="30"/>
    </location>
</feature>